<feature type="transmembrane region" description="Helical" evidence="1">
    <location>
        <begin position="137"/>
        <end position="156"/>
    </location>
</feature>
<evidence type="ECO:0000313" key="3">
    <source>
        <dbReference type="Proteomes" id="UP000049222"/>
    </source>
</evidence>
<dbReference type="AlphaFoldDB" id="A0A0M6YGC5"/>
<protein>
    <submittedName>
        <fullName evidence="2">Inner membrane protein YjgN</fullName>
    </submittedName>
</protein>
<feature type="transmembrane region" description="Helical" evidence="1">
    <location>
        <begin position="93"/>
        <end position="111"/>
    </location>
</feature>
<accession>A0A0M6YGC5</accession>
<keyword evidence="3" id="KW-1185">Reference proteome</keyword>
<evidence type="ECO:0000313" key="2">
    <source>
        <dbReference type="EMBL" id="CTQ49401.1"/>
    </source>
</evidence>
<dbReference type="STRING" id="420998.JDO7802_01414"/>
<organism evidence="2 3">
    <name type="scientific">Jannaschia donghaensis</name>
    <dbReference type="NCBI Taxonomy" id="420998"/>
    <lineage>
        <taxon>Bacteria</taxon>
        <taxon>Pseudomonadati</taxon>
        <taxon>Pseudomonadota</taxon>
        <taxon>Alphaproteobacteria</taxon>
        <taxon>Rhodobacterales</taxon>
        <taxon>Roseobacteraceae</taxon>
        <taxon>Jannaschia</taxon>
    </lineage>
</organism>
<reference evidence="2 3" key="1">
    <citation type="submission" date="2015-07" db="EMBL/GenBank/DDBJ databases">
        <authorList>
            <person name="Noorani M."/>
        </authorList>
    </citation>
    <scope>NUCLEOTIDE SEQUENCE [LARGE SCALE GENOMIC DNA]</scope>
    <source>
        <strain evidence="2 3">CECT 7802</strain>
    </source>
</reference>
<proteinExistence type="predicted"/>
<feature type="transmembrane region" description="Helical" evidence="1">
    <location>
        <begin position="63"/>
        <end position="87"/>
    </location>
</feature>
<dbReference type="EMBL" id="CXSU01000011">
    <property type="protein sequence ID" value="CTQ49401.1"/>
    <property type="molecule type" value="Genomic_DNA"/>
</dbReference>
<dbReference type="InterPro" id="IPR010295">
    <property type="entry name" value="DUF898"/>
</dbReference>
<feature type="transmembrane region" description="Helical" evidence="1">
    <location>
        <begin position="20"/>
        <end position="42"/>
    </location>
</feature>
<keyword evidence="1" id="KW-0812">Transmembrane</keyword>
<keyword evidence="1" id="KW-1133">Transmembrane helix</keyword>
<feature type="transmembrane region" description="Helical" evidence="1">
    <location>
        <begin position="229"/>
        <end position="252"/>
    </location>
</feature>
<evidence type="ECO:0000256" key="1">
    <source>
        <dbReference type="SAM" id="Phobius"/>
    </source>
</evidence>
<feature type="transmembrane region" description="Helical" evidence="1">
    <location>
        <begin position="194"/>
        <end position="217"/>
    </location>
</feature>
<feature type="transmembrane region" description="Helical" evidence="1">
    <location>
        <begin position="278"/>
        <end position="300"/>
    </location>
</feature>
<dbReference type="RefSeq" id="WP_055083968.1">
    <property type="nucleotide sequence ID" value="NZ_CXSU01000011.1"/>
</dbReference>
<dbReference type="OrthoDB" id="7462354at2"/>
<keyword evidence="1" id="KW-0472">Membrane</keyword>
<dbReference type="Proteomes" id="UP000049222">
    <property type="component" value="Unassembled WGS sequence"/>
</dbReference>
<dbReference type="Pfam" id="PF05987">
    <property type="entry name" value="DUF898"/>
    <property type="match status" value="1"/>
</dbReference>
<sequence length="354" mass="38681">MTPEHLDFKQVQFTGRTGEWFGIWIVNLLLSIITIGIYSAWAKVRQKRYFYGNTTIDGRAFDYHATGGQILIGRLIVIGVFILISLLTTLNPLLIFVVYLAAIFVVPWLLIRSARFNARNTSWSNVRFNFSGDYGDAIATFVLFPILVAVTLYTTIPLLTRKAHRFYVGNHMIGGRKFAFDCNLGPLYKAFGLAALWVIAVFAIMIAIGLAGGFSAFDGTRGAPSEDAIAIGTIGVLYGFLFVGFFPAVILYRALVRNVVYANTVLDGGHRFASTTRALPLLGIAVTNTLAVILTLGLALPWTQIRMTRYLADNTFVAPNGSLDAFVGQIEQDRSAVGDAFSDIEGIDIGGVGI</sequence>
<gene>
    <name evidence="2" type="primary">yjgN</name>
    <name evidence="2" type="ORF">JDO7802_01414</name>
</gene>
<name>A0A0M6YGC5_9RHOB</name>